<reference evidence="4" key="1">
    <citation type="journal article" date="2014" name="Proc. Natl. Acad. Sci. U.S.A.">
        <title>Extensive sampling of basidiomycete genomes demonstrates inadequacy of the white-rot/brown-rot paradigm for wood decay fungi.</title>
        <authorList>
            <person name="Riley R."/>
            <person name="Salamov A.A."/>
            <person name="Brown D.W."/>
            <person name="Nagy L.G."/>
            <person name="Floudas D."/>
            <person name="Held B.W."/>
            <person name="Levasseur A."/>
            <person name="Lombard V."/>
            <person name="Morin E."/>
            <person name="Otillar R."/>
            <person name="Lindquist E.A."/>
            <person name="Sun H."/>
            <person name="LaButti K.M."/>
            <person name="Schmutz J."/>
            <person name="Jabbour D."/>
            <person name="Luo H."/>
            <person name="Baker S.E."/>
            <person name="Pisabarro A.G."/>
            <person name="Walton J.D."/>
            <person name="Blanchette R.A."/>
            <person name="Henrissat B."/>
            <person name="Martin F."/>
            <person name="Cullen D."/>
            <person name="Hibbett D.S."/>
            <person name="Grigoriev I.V."/>
        </authorList>
    </citation>
    <scope>NUCLEOTIDE SEQUENCE [LARGE SCALE GENOMIC DNA]</scope>
    <source>
        <strain evidence="4">CBS 339.88</strain>
    </source>
</reference>
<dbReference type="Pfam" id="PF20231">
    <property type="entry name" value="DUF6589"/>
    <property type="match status" value="1"/>
</dbReference>
<protein>
    <recommendedName>
        <fullName evidence="2">DUF6589 domain-containing protein</fullName>
    </recommendedName>
</protein>
<accession>A0A067TFA1</accession>
<sequence length="260" mass="28806">MFDVAGTELLGAVRARLEAICFKKVYKAEGGSHSWDWLALVSPCVEILRKLATKINHELGTEQGSKHTIPDLEKDIATLMKVLKDHEVYMILLGRVVDSQDQATPDVIGVGLAQVSHGNSTNPIEEFNEEFDRLRERRKLTPISDELDFTNIPGMLSAAVPGWTTTKPTETSLDGDNIHGESDNVPQSASEASDSDSEGDRDVIDPRLEAMLMESPTLQRIDEGDVALDMDGWELEPESDEEMSEFDESEGEDESEWPGF</sequence>
<evidence type="ECO:0000313" key="4">
    <source>
        <dbReference type="Proteomes" id="UP000027222"/>
    </source>
</evidence>
<feature type="region of interest" description="Disordered" evidence="1">
    <location>
        <begin position="160"/>
        <end position="260"/>
    </location>
</feature>
<dbReference type="OrthoDB" id="2496395at2759"/>
<feature type="compositionally biased region" description="Polar residues" evidence="1">
    <location>
        <begin position="163"/>
        <end position="174"/>
    </location>
</feature>
<feature type="compositionally biased region" description="Acidic residues" evidence="1">
    <location>
        <begin position="224"/>
        <end position="260"/>
    </location>
</feature>
<evidence type="ECO:0000313" key="3">
    <source>
        <dbReference type="EMBL" id="KDR77663.1"/>
    </source>
</evidence>
<dbReference type="Proteomes" id="UP000027222">
    <property type="component" value="Unassembled WGS sequence"/>
</dbReference>
<dbReference type="EMBL" id="KL142376">
    <property type="protein sequence ID" value="KDR77663.1"/>
    <property type="molecule type" value="Genomic_DNA"/>
</dbReference>
<dbReference type="InterPro" id="IPR046496">
    <property type="entry name" value="DUF6589"/>
</dbReference>
<name>A0A067TFA1_GALM3</name>
<dbReference type="AlphaFoldDB" id="A0A067TFA1"/>
<evidence type="ECO:0000256" key="1">
    <source>
        <dbReference type="SAM" id="MobiDB-lite"/>
    </source>
</evidence>
<evidence type="ECO:0000259" key="2">
    <source>
        <dbReference type="Pfam" id="PF20231"/>
    </source>
</evidence>
<dbReference type="HOGENOM" id="CLU_067867_0_0_1"/>
<keyword evidence="4" id="KW-1185">Reference proteome</keyword>
<proteinExistence type="predicted"/>
<organism evidence="3 4">
    <name type="scientific">Galerina marginata (strain CBS 339.88)</name>
    <dbReference type="NCBI Taxonomy" id="685588"/>
    <lineage>
        <taxon>Eukaryota</taxon>
        <taxon>Fungi</taxon>
        <taxon>Dikarya</taxon>
        <taxon>Basidiomycota</taxon>
        <taxon>Agaricomycotina</taxon>
        <taxon>Agaricomycetes</taxon>
        <taxon>Agaricomycetidae</taxon>
        <taxon>Agaricales</taxon>
        <taxon>Agaricineae</taxon>
        <taxon>Strophariaceae</taxon>
        <taxon>Galerina</taxon>
    </lineage>
</organism>
<feature type="domain" description="DUF6589" evidence="2">
    <location>
        <begin position="23"/>
        <end position="67"/>
    </location>
</feature>
<dbReference type="STRING" id="685588.A0A067TFA1"/>
<gene>
    <name evidence="3" type="ORF">GALMADRAFT_209941</name>
</gene>
<feature type="compositionally biased region" description="Basic and acidic residues" evidence="1">
    <location>
        <begin position="198"/>
        <end position="208"/>
    </location>
</feature>